<proteinExistence type="predicted"/>
<evidence type="ECO:0000256" key="1">
    <source>
        <dbReference type="SAM" id="Phobius"/>
    </source>
</evidence>
<protein>
    <recommendedName>
        <fullName evidence="4">Yip1 domain-containing protein</fullName>
    </recommendedName>
</protein>
<dbReference type="RefSeq" id="WP_379835768.1">
    <property type="nucleotide sequence ID" value="NZ_JBHRYQ010000001.1"/>
</dbReference>
<gene>
    <name evidence="2" type="ORF">ACFOOI_05105</name>
</gene>
<keyword evidence="1" id="KW-0812">Transmembrane</keyword>
<feature type="transmembrane region" description="Helical" evidence="1">
    <location>
        <begin position="157"/>
        <end position="176"/>
    </location>
</feature>
<sequence>MIKPLKFALSTWIYAWSMAYLLSFVEYQKKVRSYTYLAMVVMLYENAVISVQAFRGKLSHFNQTELVGGILYSIMGIMIVWLTTATLVLAVRFIAQKKYDISSSFSLSIQLGLVFFVIFSFLGGYMSVINSHQVGGQIGEKGLPVVNWSVLYGDIRVAHFFGIHSLQIIPLFGYLISKKGISSAKLWVWLFAIAYFAFISFTLLQALSGTPFLA</sequence>
<feature type="transmembrane region" description="Helical" evidence="1">
    <location>
        <begin position="34"/>
        <end position="54"/>
    </location>
</feature>
<keyword evidence="3" id="KW-1185">Reference proteome</keyword>
<feature type="transmembrane region" description="Helical" evidence="1">
    <location>
        <begin position="6"/>
        <end position="27"/>
    </location>
</feature>
<feature type="transmembrane region" description="Helical" evidence="1">
    <location>
        <begin position="188"/>
        <end position="207"/>
    </location>
</feature>
<name>A0ABV7YVC5_9BACT</name>
<dbReference type="Proteomes" id="UP001595616">
    <property type="component" value="Unassembled WGS sequence"/>
</dbReference>
<reference evidence="3" key="1">
    <citation type="journal article" date="2019" name="Int. J. Syst. Evol. Microbiol.">
        <title>The Global Catalogue of Microorganisms (GCM) 10K type strain sequencing project: providing services to taxonomists for standard genome sequencing and annotation.</title>
        <authorList>
            <consortium name="The Broad Institute Genomics Platform"/>
            <consortium name="The Broad Institute Genome Sequencing Center for Infectious Disease"/>
            <person name="Wu L."/>
            <person name="Ma J."/>
        </authorList>
    </citation>
    <scope>NUCLEOTIDE SEQUENCE [LARGE SCALE GENOMIC DNA]</scope>
    <source>
        <strain evidence="3">CECT 7956</strain>
    </source>
</reference>
<dbReference type="EMBL" id="JBHRYQ010000001">
    <property type="protein sequence ID" value="MFC3810021.1"/>
    <property type="molecule type" value="Genomic_DNA"/>
</dbReference>
<organism evidence="2 3">
    <name type="scientific">Lacihabitans lacunae</name>
    <dbReference type="NCBI Taxonomy" id="1028214"/>
    <lineage>
        <taxon>Bacteria</taxon>
        <taxon>Pseudomonadati</taxon>
        <taxon>Bacteroidota</taxon>
        <taxon>Cytophagia</taxon>
        <taxon>Cytophagales</taxon>
        <taxon>Leadbetterellaceae</taxon>
        <taxon>Lacihabitans</taxon>
    </lineage>
</organism>
<feature type="transmembrane region" description="Helical" evidence="1">
    <location>
        <begin position="107"/>
        <end position="126"/>
    </location>
</feature>
<keyword evidence="1" id="KW-0472">Membrane</keyword>
<feature type="transmembrane region" description="Helical" evidence="1">
    <location>
        <begin position="66"/>
        <end position="95"/>
    </location>
</feature>
<comment type="caution">
    <text evidence="2">The sequence shown here is derived from an EMBL/GenBank/DDBJ whole genome shotgun (WGS) entry which is preliminary data.</text>
</comment>
<keyword evidence="1" id="KW-1133">Transmembrane helix</keyword>
<evidence type="ECO:0008006" key="4">
    <source>
        <dbReference type="Google" id="ProtNLM"/>
    </source>
</evidence>
<accession>A0ABV7YVC5</accession>
<evidence type="ECO:0000313" key="3">
    <source>
        <dbReference type="Proteomes" id="UP001595616"/>
    </source>
</evidence>
<evidence type="ECO:0000313" key="2">
    <source>
        <dbReference type="EMBL" id="MFC3810021.1"/>
    </source>
</evidence>